<keyword evidence="8" id="KW-0132">Cell division</keyword>
<evidence type="ECO:0000256" key="14">
    <source>
        <dbReference type="ARBA" id="ARBA00023306"/>
    </source>
</evidence>
<keyword evidence="14" id="KW-0131">Cell cycle</keyword>
<evidence type="ECO:0000256" key="4">
    <source>
        <dbReference type="ARBA" id="ARBA00010146"/>
    </source>
</evidence>
<keyword evidence="12" id="KW-0206">Cytoskeleton</keyword>
<evidence type="ECO:0000256" key="3">
    <source>
        <dbReference type="ARBA" id="ARBA00004629"/>
    </source>
</evidence>
<evidence type="ECO:0000256" key="17">
    <source>
        <dbReference type="SAM" id="MobiDB-lite"/>
    </source>
</evidence>
<evidence type="ECO:0000313" key="18">
    <source>
        <dbReference type="EMBL" id="KAH7347885.1"/>
    </source>
</evidence>
<evidence type="ECO:0000256" key="11">
    <source>
        <dbReference type="ARBA" id="ARBA00022838"/>
    </source>
</evidence>
<organism evidence="18 19">
    <name type="scientific">Plectosphaerella cucumerina</name>
    <dbReference type="NCBI Taxonomy" id="40658"/>
    <lineage>
        <taxon>Eukaryota</taxon>
        <taxon>Fungi</taxon>
        <taxon>Dikarya</taxon>
        <taxon>Ascomycota</taxon>
        <taxon>Pezizomycotina</taxon>
        <taxon>Sordariomycetes</taxon>
        <taxon>Hypocreomycetidae</taxon>
        <taxon>Glomerellales</taxon>
        <taxon>Plectosphaerellaceae</taxon>
        <taxon>Plectosphaerella</taxon>
    </lineage>
</organism>
<keyword evidence="6" id="KW-0158">Chromosome</keyword>
<evidence type="ECO:0000256" key="8">
    <source>
        <dbReference type="ARBA" id="ARBA00022618"/>
    </source>
</evidence>
<sequence>MSGHQRSVSQAGGPEKTYFEQQREVLIGEIAMSFEHVLANINKLNRSLEAVTAVGNEFSSVEALWSQFENVMAKEPEEGNAAEAEGARQEGGEQQRQEADAEDGNAAQQTSRS</sequence>
<dbReference type="PANTHER" id="PTHR28025:SF1">
    <property type="entry name" value="DASH COMPLEX SUBUNIT DAD1"/>
    <property type="match status" value="1"/>
</dbReference>
<dbReference type="GO" id="GO:0044732">
    <property type="term" value="C:mitotic spindle pole body"/>
    <property type="evidence" value="ECO:0007669"/>
    <property type="project" value="TreeGrafter"/>
</dbReference>
<accession>A0A8K0T9C5</accession>
<feature type="region of interest" description="Disordered" evidence="17">
    <location>
        <begin position="72"/>
        <end position="113"/>
    </location>
</feature>
<proteinExistence type="inferred from homology"/>
<dbReference type="PANTHER" id="PTHR28025">
    <property type="entry name" value="DASH COMPLEX SUBUNIT DAD1"/>
    <property type="match status" value="1"/>
</dbReference>
<evidence type="ECO:0000256" key="12">
    <source>
        <dbReference type="ARBA" id="ARBA00023212"/>
    </source>
</evidence>
<evidence type="ECO:0000256" key="6">
    <source>
        <dbReference type="ARBA" id="ARBA00022454"/>
    </source>
</evidence>
<keyword evidence="11" id="KW-0995">Kinetochore</keyword>
<gene>
    <name evidence="18" type="ORF">B0T11DRAFT_292078</name>
</gene>
<dbReference type="EMBL" id="JAGPXD010000007">
    <property type="protein sequence ID" value="KAH7347885.1"/>
    <property type="molecule type" value="Genomic_DNA"/>
</dbReference>
<name>A0A8K0T9C5_9PEZI</name>
<keyword evidence="9" id="KW-0493">Microtubule</keyword>
<dbReference type="GO" id="GO:0005876">
    <property type="term" value="C:spindle microtubule"/>
    <property type="evidence" value="ECO:0007669"/>
    <property type="project" value="TreeGrafter"/>
</dbReference>
<dbReference type="GO" id="GO:0051010">
    <property type="term" value="F:microtubule plus-end binding"/>
    <property type="evidence" value="ECO:0007669"/>
    <property type="project" value="TreeGrafter"/>
</dbReference>
<evidence type="ECO:0000256" key="2">
    <source>
        <dbReference type="ARBA" id="ARBA00004186"/>
    </source>
</evidence>
<keyword evidence="15" id="KW-0137">Centromere</keyword>
<keyword evidence="10" id="KW-0498">Mitosis</keyword>
<evidence type="ECO:0000256" key="16">
    <source>
        <dbReference type="ARBA" id="ARBA00030566"/>
    </source>
</evidence>
<evidence type="ECO:0000256" key="9">
    <source>
        <dbReference type="ARBA" id="ARBA00022701"/>
    </source>
</evidence>
<keyword evidence="19" id="KW-1185">Reference proteome</keyword>
<feature type="compositionally biased region" description="Basic and acidic residues" evidence="17">
    <location>
        <begin position="85"/>
        <end position="99"/>
    </location>
</feature>
<keyword evidence="13" id="KW-0539">Nucleus</keyword>
<keyword evidence="7" id="KW-0963">Cytoplasm</keyword>
<dbReference type="InterPro" id="IPR013958">
    <property type="entry name" value="DASH_Dad1"/>
</dbReference>
<evidence type="ECO:0000256" key="10">
    <source>
        <dbReference type="ARBA" id="ARBA00022776"/>
    </source>
</evidence>
<evidence type="ECO:0000256" key="15">
    <source>
        <dbReference type="ARBA" id="ARBA00023328"/>
    </source>
</evidence>
<dbReference type="AlphaFoldDB" id="A0A8K0T9C5"/>
<dbReference type="Pfam" id="PF08649">
    <property type="entry name" value="DASH_Dad1"/>
    <property type="match status" value="1"/>
</dbReference>
<protein>
    <recommendedName>
        <fullName evidence="5">DASH complex subunit DAD1</fullName>
    </recommendedName>
    <alternativeName>
        <fullName evidence="16">Outer kinetochore protein DAD1</fullName>
    </alternativeName>
</protein>
<evidence type="ECO:0000256" key="5">
    <source>
        <dbReference type="ARBA" id="ARBA00020261"/>
    </source>
</evidence>
<comment type="caution">
    <text evidence="18">The sequence shown here is derived from an EMBL/GenBank/DDBJ whole genome shotgun (WGS) entry which is preliminary data.</text>
</comment>
<dbReference type="Proteomes" id="UP000813385">
    <property type="component" value="Unassembled WGS sequence"/>
</dbReference>
<comment type="subcellular location">
    <subcellularLocation>
        <location evidence="3">Chromosome</location>
        <location evidence="3">Centromere</location>
        <location evidence="3">Kinetochore</location>
    </subcellularLocation>
    <subcellularLocation>
        <location evidence="2">Cytoplasm</location>
        <location evidence="2">Cytoskeleton</location>
        <location evidence="2">Spindle</location>
    </subcellularLocation>
    <subcellularLocation>
        <location evidence="1">Nucleus</location>
    </subcellularLocation>
</comment>
<reference evidence="18" key="1">
    <citation type="journal article" date="2021" name="Nat. Commun.">
        <title>Genetic determinants of endophytism in the Arabidopsis root mycobiome.</title>
        <authorList>
            <person name="Mesny F."/>
            <person name="Miyauchi S."/>
            <person name="Thiergart T."/>
            <person name="Pickel B."/>
            <person name="Atanasova L."/>
            <person name="Karlsson M."/>
            <person name="Huettel B."/>
            <person name="Barry K.W."/>
            <person name="Haridas S."/>
            <person name="Chen C."/>
            <person name="Bauer D."/>
            <person name="Andreopoulos W."/>
            <person name="Pangilinan J."/>
            <person name="LaButti K."/>
            <person name="Riley R."/>
            <person name="Lipzen A."/>
            <person name="Clum A."/>
            <person name="Drula E."/>
            <person name="Henrissat B."/>
            <person name="Kohler A."/>
            <person name="Grigoriev I.V."/>
            <person name="Martin F.M."/>
            <person name="Hacquard S."/>
        </authorList>
    </citation>
    <scope>NUCLEOTIDE SEQUENCE</scope>
    <source>
        <strain evidence="18">MPI-CAGE-AT-0016</strain>
    </source>
</reference>
<dbReference type="GO" id="GO:0051301">
    <property type="term" value="P:cell division"/>
    <property type="evidence" value="ECO:0007669"/>
    <property type="project" value="UniProtKB-KW"/>
</dbReference>
<evidence type="ECO:0000256" key="13">
    <source>
        <dbReference type="ARBA" id="ARBA00023242"/>
    </source>
</evidence>
<dbReference type="OrthoDB" id="5566853at2759"/>
<evidence type="ECO:0000256" key="1">
    <source>
        <dbReference type="ARBA" id="ARBA00004123"/>
    </source>
</evidence>
<dbReference type="GO" id="GO:0072686">
    <property type="term" value="C:mitotic spindle"/>
    <property type="evidence" value="ECO:0007669"/>
    <property type="project" value="InterPro"/>
</dbReference>
<dbReference type="GO" id="GO:0042729">
    <property type="term" value="C:DASH complex"/>
    <property type="evidence" value="ECO:0007669"/>
    <property type="project" value="InterPro"/>
</dbReference>
<comment type="similarity">
    <text evidence="4">Belongs to the DASH complex DAD1 family.</text>
</comment>
<evidence type="ECO:0000256" key="7">
    <source>
        <dbReference type="ARBA" id="ARBA00022490"/>
    </source>
</evidence>
<evidence type="ECO:0000313" key="19">
    <source>
        <dbReference type="Proteomes" id="UP000813385"/>
    </source>
</evidence>